<organism evidence="1">
    <name type="scientific">marine sediment metagenome</name>
    <dbReference type="NCBI Taxonomy" id="412755"/>
    <lineage>
        <taxon>unclassified sequences</taxon>
        <taxon>metagenomes</taxon>
        <taxon>ecological metagenomes</taxon>
    </lineage>
</organism>
<dbReference type="EMBL" id="LAZR01001323">
    <property type="protein sequence ID" value="KKN46564.1"/>
    <property type="molecule type" value="Genomic_DNA"/>
</dbReference>
<protein>
    <submittedName>
        <fullName evidence="1">Uncharacterized protein</fullName>
    </submittedName>
</protein>
<dbReference type="AlphaFoldDB" id="A0A0F9QVU0"/>
<gene>
    <name evidence="1" type="ORF">LCGC14_0671580</name>
</gene>
<comment type="caution">
    <text evidence="1">The sequence shown here is derived from an EMBL/GenBank/DDBJ whole genome shotgun (WGS) entry which is preliminary data.</text>
</comment>
<name>A0A0F9QVU0_9ZZZZ</name>
<evidence type="ECO:0000313" key="1">
    <source>
        <dbReference type="EMBL" id="KKN46564.1"/>
    </source>
</evidence>
<accession>A0A0F9QVU0</accession>
<reference evidence="1" key="1">
    <citation type="journal article" date="2015" name="Nature">
        <title>Complex archaea that bridge the gap between prokaryotes and eukaryotes.</title>
        <authorList>
            <person name="Spang A."/>
            <person name="Saw J.H."/>
            <person name="Jorgensen S.L."/>
            <person name="Zaremba-Niedzwiedzka K."/>
            <person name="Martijn J."/>
            <person name="Lind A.E."/>
            <person name="van Eijk R."/>
            <person name="Schleper C."/>
            <person name="Guy L."/>
            <person name="Ettema T.J."/>
        </authorList>
    </citation>
    <scope>NUCLEOTIDE SEQUENCE</scope>
</reference>
<proteinExistence type="predicted"/>
<sequence>MGSAICNGTPARPLMLWCPYCDKVLLFQTYEYYWGVHCHGCGRGFPPHTWPKGFDIKTGELEMDKEEEWLSKCPLRKDYLSEYAWLGAKIDWLVDRPKFEYPPEDGD</sequence>